<organism evidence="1 2">
    <name type="scientific">Stieleria varia</name>
    <dbReference type="NCBI Taxonomy" id="2528005"/>
    <lineage>
        <taxon>Bacteria</taxon>
        <taxon>Pseudomonadati</taxon>
        <taxon>Planctomycetota</taxon>
        <taxon>Planctomycetia</taxon>
        <taxon>Pirellulales</taxon>
        <taxon>Pirellulaceae</taxon>
        <taxon>Stieleria</taxon>
    </lineage>
</organism>
<keyword evidence="2" id="KW-1185">Reference proteome</keyword>
<evidence type="ECO:0000313" key="2">
    <source>
        <dbReference type="Proteomes" id="UP000320176"/>
    </source>
</evidence>
<name>A0A5C6AU30_9BACT</name>
<evidence type="ECO:0000313" key="1">
    <source>
        <dbReference type="EMBL" id="TWU02556.1"/>
    </source>
</evidence>
<dbReference type="Proteomes" id="UP000320176">
    <property type="component" value="Unassembled WGS sequence"/>
</dbReference>
<dbReference type="AlphaFoldDB" id="A0A5C6AU30"/>
<reference evidence="1 2" key="1">
    <citation type="submission" date="2019-02" db="EMBL/GenBank/DDBJ databases">
        <title>Deep-cultivation of Planctomycetes and their phenomic and genomic characterization uncovers novel biology.</title>
        <authorList>
            <person name="Wiegand S."/>
            <person name="Jogler M."/>
            <person name="Boedeker C."/>
            <person name="Pinto D."/>
            <person name="Vollmers J."/>
            <person name="Rivas-Marin E."/>
            <person name="Kohn T."/>
            <person name="Peeters S.H."/>
            <person name="Heuer A."/>
            <person name="Rast P."/>
            <person name="Oberbeckmann S."/>
            <person name="Bunk B."/>
            <person name="Jeske O."/>
            <person name="Meyerdierks A."/>
            <person name="Storesund J.E."/>
            <person name="Kallscheuer N."/>
            <person name="Luecker S."/>
            <person name="Lage O.M."/>
            <person name="Pohl T."/>
            <person name="Merkel B.J."/>
            <person name="Hornburger P."/>
            <person name="Mueller R.-W."/>
            <person name="Bruemmer F."/>
            <person name="Labrenz M."/>
            <person name="Spormann A.M."/>
            <person name="Op Den Camp H."/>
            <person name="Overmann J."/>
            <person name="Amann R."/>
            <person name="Jetten M.S.M."/>
            <person name="Mascher T."/>
            <person name="Medema M.H."/>
            <person name="Devos D.P."/>
            <person name="Kaster A.-K."/>
            <person name="Ovreas L."/>
            <person name="Rohde M."/>
            <person name="Galperin M.Y."/>
            <person name="Jogler C."/>
        </authorList>
    </citation>
    <scope>NUCLEOTIDE SEQUENCE [LARGE SCALE GENOMIC DNA]</scope>
    <source>
        <strain evidence="1 2">Pla52n</strain>
    </source>
</reference>
<accession>A0A5C6AU30</accession>
<proteinExistence type="predicted"/>
<sequence length="43" mass="5238">MHLCPIAVQKNRGEQALVHLKVYNKRRPVKVPFEIHYYTTRRF</sequence>
<dbReference type="EMBL" id="SJPN01000004">
    <property type="protein sequence ID" value="TWU02556.1"/>
    <property type="molecule type" value="Genomic_DNA"/>
</dbReference>
<gene>
    <name evidence="1" type="ORF">Pla52n_36060</name>
</gene>
<comment type="caution">
    <text evidence="1">The sequence shown here is derived from an EMBL/GenBank/DDBJ whole genome shotgun (WGS) entry which is preliminary data.</text>
</comment>
<protein>
    <submittedName>
        <fullName evidence="1">Uncharacterized protein</fullName>
    </submittedName>
</protein>